<proteinExistence type="predicted"/>
<accession>A0A3S6IZR3</accession>
<reference evidence="1" key="1">
    <citation type="submission" date="2016-11" db="EMBL/GenBank/DDBJ databases">
        <title>Region harboring genes involved in magnetosome formation of Candidatus Magnetananas rongchenensis.</title>
        <authorList>
            <person name="Wang M."/>
            <person name="Chen Y.-R."/>
            <person name="Zhang W."/>
            <person name="Pan H."/>
            <person name="Xiao T."/>
            <person name="Wu L.-F."/>
        </authorList>
    </citation>
    <scope>NUCLEOTIDE SEQUENCE</scope>
</reference>
<sequence>MKKDMFKKLVLCLFFIALFIGIHELDPLNAAKNVYYEPTIKNIILSDCARCHSGPTRNLMDYDSLKMYADSGLLSSMVQGPMSRFAGNDAQTIIDWADNGAPEKPPGGAANKVGFFSFSPHAGGCPGGRPGGGGGRAPWANIPANKITYNNTIKYVVAKDCLQCHSSQFRNLTTYKNVKMYVDNGLLEMLVDRGGAMHRFAGPDYTLFLSWIKNGAPQ</sequence>
<dbReference type="SUPFAM" id="SSF48695">
    <property type="entry name" value="Multiheme cytochromes"/>
    <property type="match status" value="1"/>
</dbReference>
<dbReference type="AlphaFoldDB" id="A0A3S6IZR3"/>
<evidence type="ECO:0000313" key="1">
    <source>
        <dbReference type="EMBL" id="ASQ41200.1"/>
    </source>
</evidence>
<name>A0A3S6IZR3_9BACT</name>
<gene>
    <name evidence="1" type="primary">mad1</name>
</gene>
<organism evidence="1">
    <name type="scientific">Candidatus Magnetananas rongchengensis</name>
    <dbReference type="NCBI Taxonomy" id="1463558"/>
    <lineage>
        <taxon>Bacteria</taxon>
        <taxon>Pseudomonadati</taxon>
        <taxon>Thermodesulfobacteriota</taxon>
        <taxon>Desulfobacteria</taxon>
        <taxon>Desulfobacterales</taxon>
        <taxon>Desulfobacteraceae</taxon>
        <taxon>Candidatus Magnetananas</taxon>
    </lineage>
</organism>
<protein>
    <submittedName>
        <fullName evidence="1">Magnetosome protein Mad1</fullName>
    </submittedName>
</protein>
<dbReference type="InterPro" id="IPR036280">
    <property type="entry name" value="Multihaem_cyt_sf"/>
</dbReference>
<dbReference type="EMBL" id="KY084568">
    <property type="protein sequence ID" value="ASQ41200.1"/>
    <property type="molecule type" value="Genomic_DNA"/>
</dbReference>